<proteinExistence type="inferred from homology"/>
<dbReference type="AlphaFoldDB" id="A0AAV7J504"/>
<accession>A0AAV7J504</accession>
<dbReference type="PANTHER" id="PTHR46203:SF1">
    <property type="entry name" value="MITOCHONDRIAL TRANSLATION RELEASE FACTOR IN RESCUE"/>
    <property type="match status" value="1"/>
</dbReference>
<evidence type="ECO:0000256" key="3">
    <source>
        <dbReference type="ARBA" id="ARBA00022946"/>
    </source>
</evidence>
<dbReference type="InterPro" id="IPR052405">
    <property type="entry name" value="Mito_Transl_Release_Factor"/>
</dbReference>
<gene>
    <name evidence="6" type="ORF">KQX54_006759</name>
</gene>
<evidence type="ECO:0000256" key="4">
    <source>
        <dbReference type="ARBA" id="ARBA00023128"/>
    </source>
</evidence>
<dbReference type="GO" id="GO:0005739">
    <property type="term" value="C:mitochondrion"/>
    <property type="evidence" value="ECO:0007669"/>
    <property type="project" value="UniProtKB-SubCell"/>
</dbReference>
<organism evidence="6 7">
    <name type="scientific">Cotesia glomerata</name>
    <name type="common">Lepidopteran parasitic wasp</name>
    <name type="synonym">Apanteles glomeratus</name>
    <dbReference type="NCBI Taxonomy" id="32391"/>
    <lineage>
        <taxon>Eukaryota</taxon>
        <taxon>Metazoa</taxon>
        <taxon>Ecdysozoa</taxon>
        <taxon>Arthropoda</taxon>
        <taxon>Hexapoda</taxon>
        <taxon>Insecta</taxon>
        <taxon>Pterygota</taxon>
        <taxon>Neoptera</taxon>
        <taxon>Endopterygota</taxon>
        <taxon>Hymenoptera</taxon>
        <taxon>Apocrita</taxon>
        <taxon>Ichneumonoidea</taxon>
        <taxon>Braconidae</taxon>
        <taxon>Microgastrinae</taxon>
        <taxon>Cotesia</taxon>
    </lineage>
</organism>
<keyword evidence="7" id="KW-1185">Reference proteome</keyword>
<dbReference type="Proteomes" id="UP000826195">
    <property type="component" value="Unassembled WGS sequence"/>
</dbReference>
<feature type="domain" description="Prokaryotic-type class I peptide chain release factors" evidence="5">
    <location>
        <begin position="32"/>
        <end position="125"/>
    </location>
</feature>
<dbReference type="SUPFAM" id="SSF75620">
    <property type="entry name" value="Release factor"/>
    <property type="match status" value="1"/>
</dbReference>
<evidence type="ECO:0000256" key="1">
    <source>
        <dbReference type="ARBA" id="ARBA00004173"/>
    </source>
</evidence>
<dbReference type="Gene3D" id="3.30.160.20">
    <property type="match status" value="1"/>
</dbReference>
<dbReference type="InterPro" id="IPR000352">
    <property type="entry name" value="Pep_chain_release_fac_I"/>
</dbReference>
<reference evidence="6 7" key="1">
    <citation type="journal article" date="2021" name="J. Hered.">
        <title>A chromosome-level genome assembly of the parasitoid wasp, Cotesia glomerata (Hymenoptera: Braconidae).</title>
        <authorList>
            <person name="Pinto B.J."/>
            <person name="Weis J.J."/>
            <person name="Gamble T."/>
            <person name="Ode P.J."/>
            <person name="Paul R."/>
            <person name="Zaspel J.M."/>
        </authorList>
    </citation>
    <scope>NUCLEOTIDE SEQUENCE [LARGE SCALE GENOMIC DNA]</scope>
    <source>
        <strain evidence="6">CgM1</strain>
    </source>
</reference>
<dbReference type="Pfam" id="PF00472">
    <property type="entry name" value="RF-1"/>
    <property type="match status" value="1"/>
</dbReference>
<keyword evidence="4" id="KW-0496">Mitochondrion</keyword>
<dbReference type="InterPro" id="IPR045853">
    <property type="entry name" value="Pep_chain_release_fac_I_sf"/>
</dbReference>
<evidence type="ECO:0000259" key="5">
    <source>
        <dbReference type="Pfam" id="PF00472"/>
    </source>
</evidence>
<keyword evidence="3" id="KW-0809">Transit peptide</keyword>
<evidence type="ECO:0000256" key="2">
    <source>
        <dbReference type="ARBA" id="ARBA00010835"/>
    </source>
</evidence>
<dbReference type="PANTHER" id="PTHR46203">
    <property type="entry name" value="PROBABLE PEPTIDE CHAIN RELEASE FACTOR C12ORF65"/>
    <property type="match status" value="1"/>
</dbReference>
<protein>
    <recommendedName>
        <fullName evidence="5">Prokaryotic-type class I peptide chain release factors domain-containing protein</fullName>
    </recommendedName>
</protein>
<comment type="subcellular location">
    <subcellularLocation>
        <location evidence="1">Mitochondrion</location>
    </subcellularLocation>
</comment>
<sequence>MFLINQSVKLIINKQLRYVSYKKYLDYSRVPKLDENDLEEQWVKGSGPGGSCVNKSSNCVVLKHKPSGIVVKCHQVRDVIENSKRAREILITKLDNKLNAEYSIENQTKQILAKKAADRSRKRNKLQELKEAFKKREGID</sequence>
<comment type="caution">
    <text evidence="6">The sequence shown here is derived from an EMBL/GenBank/DDBJ whole genome shotgun (WGS) entry which is preliminary data.</text>
</comment>
<dbReference type="EMBL" id="JAHXZJ010000001">
    <property type="protein sequence ID" value="KAH0567116.1"/>
    <property type="molecule type" value="Genomic_DNA"/>
</dbReference>
<name>A0AAV7J504_COTGL</name>
<dbReference type="GO" id="GO:0003747">
    <property type="term" value="F:translation release factor activity"/>
    <property type="evidence" value="ECO:0007669"/>
    <property type="project" value="InterPro"/>
</dbReference>
<evidence type="ECO:0000313" key="7">
    <source>
        <dbReference type="Proteomes" id="UP000826195"/>
    </source>
</evidence>
<comment type="similarity">
    <text evidence="2">Belongs to the prokaryotic/mitochondrial release factor family.</text>
</comment>
<evidence type="ECO:0000313" key="6">
    <source>
        <dbReference type="EMBL" id="KAH0567116.1"/>
    </source>
</evidence>